<proteinExistence type="predicted"/>
<evidence type="ECO:0000256" key="1">
    <source>
        <dbReference type="SAM" id="MobiDB-lite"/>
    </source>
</evidence>
<evidence type="ECO:0000313" key="2">
    <source>
        <dbReference type="EMBL" id="GIL45693.1"/>
    </source>
</evidence>
<dbReference type="AlphaFoldDB" id="A0A8J4ET42"/>
<protein>
    <submittedName>
        <fullName evidence="2">Uncharacterized protein</fullName>
    </submittedName>
</protein>
<dbReference type="EMBL" id="BNCO01000003">
    <property type="protein sequence ID" value="GIL45693.1"/>
    <property type="molecule type" value="Genomic_DNA"/>
</dbReference>
<gene>
    <name evidence="2" type="ORF">Vafri_2879</name>
</gene>
<reference evidence="2" key="1">
    <citation type="journal article" date="2021" name="Proc. Natl. Acad. Sci. U.S.A.">
        <title>Three genomes in the algal genus Volvox reveal the fate of a haploid sex-determining region after a transition to homothallism.</title>
        <authorList>
            <person name="Yamamoto K."/>
            <person name="Hamaji T."/>
            <person name="Kawai-Toyooka H."/>
            <person name="Matsuzaki R."/>
            <person name="Takahashi F."/>
            <person name="Nishimura Y."/>
            <person name="Kawachi M."/>
            <person name="Noguchi H."/>
            <person name="Minakuchi Y."/>
            <person name="Umen J.G."/>
            <person name="Toyoda A."/>
            <person name="Nozaki H."/>
        </authorList>
    </citation>
    <scope>NUCLEOTIDE SEQUENCE</scope>
    <source>
        <strain evidence="2">NIES-3780</strain>
    </source>
</reference>
<accession>A0A8J4ET42</accession>
<organism evidence="2 3">
    <name type="scientific">Volvox africanus</name>
    <dbReference type="NCBI Taxonomy" id="51714"/>
    <lineage>
        <taxon>Eukaryota</taxon>
        <taxon>Viridiplantae</taxon>
        <taxon>Chlorophyta</taxon>
        <taxon>core chlorophytes</taxon>
        <taxon>Chlorophyceae</taxon>
        <taxon>CS clade</taxon>
        <taxon>Chlamydomonadales</taxon>
        <taxon>Volvocaceae</taxon>
        <taxon>Volvox</taxon>
    </lineage>
</organism>
<feature type="region of interest" description="Disordered" evidence="1">
    <location>
        <begin position="169"/>
        <end position="203"/>
    </location>
</feature>
<name>A0A8J4ET42_9CHLO</name>
<comment type="caution">
    <text evidence="2">The sequence shown here is derived from an EMBL/GenBank/DDBJ whole genome shotgun (WGS) entry which is preliminary data.</text>
</comment>
<sequence length="991" mass="105623">MVCHFLSRAPKVGFRRSRPKRVQKLCFRRMHPCRPSAIASEFPTMADSSRSSTLASLRCLSMLPVHVPDLMVSGTSCPDDQQPTYYRMPSEVKAVRYRAYLHRKASSAVSNLSRLMELGLGKGADVLGLNVVGPTSRSLFPRQAAQPQGLGTSPSASLTAVLRKRTASDATFGDPDSTGHGCPHSSSLCHAQRTSENRSVPSGPAIPLGKDWCAAAGGSEVTGEMLGLSAACASWQSGQSDSATASDEAFDYSKQHHLAPGFQRPAAMRPQLQNACSGQQSQRVAVVPAAEESARSFVGPAPASNAQLSSSQTVAWQPLVGSHRPRPLTLCGVGTHAGAMAMAMAALDQHVTSLVPSSKLQQMPQLPPAQHGFGGRTGRASEAELVTAAGAQENHPAARTAVGWSIHTPQCLCDLPAPSCALEQLVCRGGFTSSELVRTNAAADQLAQQPCPSSLMPLALPAQKQQQQTRISQAHPDGSILKDLSSINPQLRPALEASAAATVAHWRQQLARLPAMDAVLKRWPVPSFAHQPEENVMERNGNAHSKCGGTVSRTTLTGDANVGLAQLKHVLTPLPRRNAGIQLDQRRLEQLRMRMALSLEALATPLPADTCQARTELWDLIHLNVPFTMRPDGEQAPGGSRNVSLGAHTEYGIGDDCCCICDGGHQGGEEVRVQSGEVDAEPVQNDSDVYICREGLICLASLASGESIRSGWRLPFLVRQWHPAGSGSERRGGCAAEPPGVPGCSGSAAHCGWQGNMPKQTGQRPTLYFAEPLHDMPRLILDSWERMCANALAASGSDIPDNMDSWCVSAGNSCVGAKCGDDLEDDCSCCQQDEFELGDLSLLVLSHCDVGLLNSSGVLTPMQLVALASPPMLSGGPTRQQAAQAAAEVVEQRYVELACRSELLLGRDRTMVLYVDAADGAVLVQDHLDGGAVRNLAAGRNTGMKLHHRWQWVHDFLDELRSLRPGPYVLFLNPTSKCLELLGAGEVPAQG</sequence>
<dbReference type="Proteomes" id="UP000747399">
    <property type="component" value="Unassembled WGS sequence"/>
</dbReference>
<keyword evidence="3" id="KW-1185">Reference proteome</keyword>
<evidence type="ECO:0000313" key="3">
    <source>
        <dbReference type="Proteomes" id="UP000747399"/>
    </source>
</evidence>
<feature type="compositionally biased region" description="Polar residues" evidence="1">
    <location>
        <begin position="184"/>
        <end position="200"/>
    </location>
</feature>